<evidence type="ECO:0000256" key="3">
    <source>
        <dbReference type="SAM" id="MobiDB-lite"/>
    </source>
</evidence>
<dbReference type="Gene3D" id="3.40.47.10">
    <property type="match status" value="1"/>
</dbReference>
<dbReference type="Proteomes" id="UP000298416">
    <property type="component" value="Unassembled WGS sequence"/>
</dbReference>
<dbReference type="GO" id="GO:0006633">
    <property type="term" value="P:fatty acid biosynthetic process"/>
    <property type="evidence" value="ECO:0007669"/>
    <property type="project" value="InterPro"/>
</dbReference>
<dbReference type="GO" id="GO:0030247">
    <property type="term" value="F:polysaccharide binding"/>
    <property type="evidence" value="ECO:0007669"/>
    <property type="project" value="InterPro"/>
</dbReference>
<keyword evidence="2 4" id="KW-0732">Signal</keyword>
<comment type="caution">
    <text evidence="8">The sequence shown here is derived from an EMBL/GenBank/DDBJ whole genome shotgun (WGS) entry which is preliminary data.</text>
</comment>
<evidence type="ECO:0000259" key="6">
    <source>
        <dbReference type="Pfam" id="PF08392"/>
    </source>
</evidence>
<evidence type="ECO:0008006" key="10">
    <source>
        <dbReference type="Google" id="ProtNLM"/>
    </source>
</evidence>
<evidence type="ECO:0000256" key="2">
    <source>
        <dbReference type="ARBA" id="ARBA00022729"/>
    </source>
</evidence>
<dbReference type="InterPro" id="IPR012328">
    <property type="entry name" value="Chalcone/stilbene_synt_C"/>
</dbReference>
<feature type="region of interest" description="Disordered" evidence="3">
    <location>
        <begin position="380"/>
        <end position="401"/>
    </location>
</feature>
<organism evidence="8">
    <name type="scientific">Salvia splendens</name>
    <name type="common">Scarlet sage</name>
    <dbReference type="NCBI Taxonomy" id="180675"/>
    <lineage>
        <taxon>Eukaryota</taxon>
        <taxon>Viridiplantae</taxon>
        <taxon>Streptophyta</taxon>
        <taxon>Embryophyta</taxon>
        <taxon>Tracheophyta</taxon>
        <taxon>Spermatophyta</taxon>
        <taxon>Magnoliopsida</taxon>
        <taxon>eudicotyledons</taxon>
        <taxon>Gunneridae</taxon>
        <taxon>Pentapetalae</taxon>
        <taxon>asterids</taxon>
        <taxon>lamiids</taxon>
        <taxon>Lamiales</taxon>
        <taxon>Lamiaceae</taxon>
        <taxon>Nepetoideae</taxon>
        <taxon>Mentheae</taxon>
        <taxon>Salviinae</taxon>
        <taxon>Salvia</taxon>
        <taxon>Salvia subgen. Calosphace</taxon>
        <taxon>core Calosphace</taxon>
    </lineage>
</organism>
<evidence type="ECO:0000256" key="1">
    <source>
        <dbReference type="ARBA" id="ARBA00004167"/>
    </source>
</evidence>
<dbReference type="EMBL" id="PNBA02000388">
    <property type="protein sequence ID" value="KAG6383813.1"/>
    <property type="molecule type" value="Genomic_DNA"/>
</dbReference>
<protein>
    <recommendedName>
        <fullName evidence="10">3-ketoacyl-CoA synthase</fullName>
    </recommendedName>
</protein>
<dbReference type="Pfam" id="PF02797">
    <property type="entry name" value="Chal_sti_synt_C"/>
    <property type="match status" value="1"/>
</dbReference>
<name>A0A8X8VWS1_SALSN</name>
<dbReference type="InterPro" id="IPR013601">
    <property type="entry name" value="FAE1_typ3_polyketide_synth"/>
</dbReference>
<reference evidence="8" key="2">
    <citation type="submission" date="2020-08" db="EMBL/GenBank/DDBJ databases">
        <title>Plant Genome Project.</title>
        <authorList>
            <person name="Zhang R.-G."/>
        </authorList>
    </citation>
    <scope>NUCLEOTIDE SEQUENCE</scope>
    <source>
        <strain evidence="8">Huo1</strain>
        <tissue evidence="8">Leaf</tissue>
    </source>
</reference>
<feature type="domain" description="Wall-associated receptor kinase galacturonan-binding" evidence="7">
    <location>
        <begin position="30"/>
        <end position="81"/>
    </location>
</feature>
<dbReference type="AlphaFoldDB" id="A0A8X8VWS1"/>
<sequence length="864" mass="95674">MNSFILVHLLILLSYSITLSLAISLSMPNCQEKCGNVTIPFPFGIGSKCSANSSFVVICQNSTTPFLSSISMEVVKISIRGTVIVKPVLSPMTCSANLSTGHLLTSLNRSPFTISARYNTLAVLGCKNSVWLQANETTTIGGCTSMCAANSKETSCNGVNCCQTTLPPRLKELEYKYRTTEAISDNSSCGFVLPVEKIWLTNHYKSFKALNRGLVFAPLVLEWEFGELKGYTNRICTYSDDYCLSYPNDFGRRYSKNESSYCRNKHYNDLCSIYPSRYNCQSYSDRSSYRFDSYYEGSSSFYYDGADYASSTKYCHCPDGYEECSYVEDRDGGSTGFHSLSIEVADSISFTSIPPFPPEAEYPLLEVVIQSLRSYKQMKKTRAGSGGRQPRPRPGAQDGQGPKIFLRYITHTITLDLMTVAGEALQTNITTLGPLVLPMSEQLLFLATLIAKKLLKMKVKPYVPDFKLAFEHFCIHTGRRGVLDELEKNLNLSKWDMEPSRMTLYRFGNTSSSSLWYVLGQYGALTSSLAKGPSKHRAGAEENSSQAMELALVILVFYTLCFAITPTLASSMSKPGCPEMCGNVTIPYPFGIGSKCSANSSFTVICKNSTRNSSRTVPYLSSINLEVVNVSIYGVVIVNLPVSPINCSEGRQTRESLPISLTGSPFTLSAYYNTFVVLGCKTAVWFHSNGTRVGGCLAMCDDANATDVARCNGINCCQTSIPRRVQEFEFTYQSIQASNSSFCGYVFPVDKKWLQNEDYKRYKGLVDDLSNPFDHEFGFVPLVLEWEFGNQNGVCSSPSDLCSSPSDLCSSPFDFMYTSSNPYYCSQRIPYYNTECGCDPIEDVDSEGFSSISEIIECPSSDES</sequence>
<feature type="domain" description="Chalcone/stilbene synthase C-terminal" evidence="5">
    <location>
        <begin position="473"/>
        <end position="521"/>
    </location>
</feature>
<dbReference type="GO" id="GO:0016020">
    <property type="term" value="C:membrane"/>
    <property type="evidence" value="ECO:0007669"/>
    <property type="project" value="UniProtKB-SubCell"/>
</dbReference>
<dbReference type="Pfam" id="PF08392">
    <property type="entry name" value="FAE1_CUT1_RppA"/>
    <property type="match status" value="1"/>
</dbReference>
<dbReference type="GO" id="GO:0016747">
    <property type="term" value="F:acyltransferase activity, transferring groups other than amino-acyl groups"/>
    <property type="evidence" value="ECO:0007669"/>
    <property type="project" value="InterPro"/>
</dbReference>
<feature type="chain" id="PRO_5036490242" description="3-ketoacyl-CoA synthase" evidence="4">
    <location>
        <begin position="23"/>
        <end position="864"/>
    </location>
</feature>
<comment type="subcellular location">
    <subcellularLocation>
        <location evidence="1">Membrane</location>
        <topology evidence="1">Single-pass membrane protein</topology>
    </subcellularLocation>
</comment>
<feature type="domain" description="FAE" evidence="6">
    <location>
        <begin position="413"/>
        <end position="454"/>
    </location>
</feature>
<keyword evidence="9" id="KW-1185">Reference proteome</keyword>
<evidence type="ECO:0000313" key="8">
    <source>
        <dbReference type="EMBL" id="KAG6383813.1"/>
    </source>
</evidence>
<proteinExistence type="predicted"/>
<evidence type="ECO:0000259" key="5">
    <source>
        <dbReference type="Pfam" id="PF02797"/>
    </source>
</evidence>
<evidence type="ECO:0000256" key="4">
    <source>
        <dbReference type="SAM" id="SignalP"/>
    </source>
</evidence>
<dbReference type="PANTHER" id="PTHR33491">
    <property type="entry name" value="OSJNBA0016N04.9 PROTEIN"/>
    <property type="match status" value="1"/>
</dbReference>
<dbReference type="InterPro" id="IPR016039">
    <property type="entry name" value="Thiolase-like"/>
</dbReference>
<dbReference type="Pfam" id="PF13947">
    <property type="entry name" value="GUB_WAK_bind"/>
    <property type="match status" value="2"/>
</dbReference>
<dbReference type="SUPFAM" id="SSF53901">
    <property type="entry name" value="Thiolase-like"/>
    <property type="match status" value="1"/>
</dbReference>
<accession>A0A8X8VWS1</accession>
<dbReference type="InterPro" id="IPR025287">
    <property type="entry name" value="WAK_GUB"/>
</dbReference>
<feature type="domain" description="Wall-associated receptor kinase galacturonan-binding" evidence="7">
    <location>
        <begin position="577"/>
        <end position="631"/>
    </location>
</feature>
<evidence type="ECO:0000259" key="7">
    <source>
        <dbReference type="Pfam" id="PF13947"/>
    </source>
</evidence>
<evidence type="ECO:0000313" key="9">
    <source>
        <dbReference type="Proteomes" id="UP000298416"/>
    </source>
</evidence>
<feature type="signal peptide" evidence="4">
    <location>
        <begin position="1"/>
        <end position="22"/>
    </location>
</feature>
<reference evidence="8" key="1">
    <citation type="submission" date="2018-01" db="EMBL/GenBank/DDBJ databases">
        <authorList>
            <person name="Mao J.F."/>
        </authorList>
    </citation>
    <scope>NUCLEOTIDE SEQUENCE</scope>
    <source>
        <strain evidence="8">Huo1</strain>
        <tissue evidence="8">Leaf</tissue>
    </source>
</reference>
<gene>
    <name evidence="8" type="ORF">SASPL_156422</name>
</gene>